<evidence type="ECO:0000313" key="2">
    <source>
        <dbReference type="EMBL" id="TQM42141.1"/>
    </source>
</evidence>
<dbReference type="RefSeq" id="WP_089080586.1">
    <property type="nucleotide sequence ID" value="NZ_VFPJ01000001.1"/>
</dbReference>
<evidence type="ECO:0000256" key="1">
    <source>
        <dbReference type="HAMAP-Rule" id="MF_00386"/>
    </source>
</evidence>
<dbReference type="EMBL" id="VFPJ01000001">
    <property type="protein sequence ID" value="TQM42141.1"/>
    <property type="molecule type" value="Genomic_DNA"/>
</dbReference>
<comment type="function">
    <text evidence="1">Could be involved in insertion of integral membrane proteins into the membrane.</text>
</comment>
<reference evidence="2 3" key="1">
    <citation type="submission" date="2019-06" db="EMBL/GenBank/DDBJ databases">
        <title>Genomic Encyclopedia of Archaeal and Bacterial Type Strains, Phase II (KMG-II): from individual species to whole genera.</title>
        <authorList>
            <person name="Goeker M."/>
        </authorList>
    </citation>
    <scope>NUCLEOTIDE SEQUENCE [LARGE SCALE GENOMIC DNA]</scope>
    <source>
        <strain evidence="2 3">DSM 24789</strain>
    </source>
</reference>
<evidence type="ECO:0000313" key="3">
    <source>
        <dbReference type="Proteomes" id="UP000320773"/>
    </source>
</evidence>
<dbReference type="Pfam" id="PF01809">
    <property type="entry name" value="YidD"/>
    <property type="match status" value="1"/>
</dbReference>
<dbReference type="PANTHER" id="PTHR33383">
    <property type="entry name" value="MEMBRANE PROTEIN INSERTION EFFICIENCY FACTOR-RELATED"/>
    <property type="match status" value="1"/>
</dbReference>
<comment type="subcellular location">
    <subcellularLocation>
        <location evidence="1">Cell membrane</location>
        <topology evidence="1">Peripheral membrane protein</topology>
        <orientation evidence="1">Cytoplasmic side</orientation>
    </subcellularLocation>
</comment>
<sequence>MNVTKPFIFLVRFYQVAISPFTPASCRFEPTCSTYMIQSLQKHGLIKGGYYGIKRILSCNPWGKSGYDPIK</sequence>
<dbReference type="SMART" id="SM01234">
    <property type="entry name" value="Haemolytic"/>
    <property type="match status" value="1"/>
</dbReference>
<organism evidence="2 3">
    <name type="scientific">Flavobacterium branchiophilum</name>
    <dbReference type="NCBI Taxonomy" id="55197"/>
    <lineage>
        <taxon>Bacteria</taxon>
        <taxon>Pseudomonadati</taxon>
        <taxon>Bacteroidota</taxon>
        <taxon>Flavobacteriia</taxon>
        <taxon>Flavobacteriales</taxon>
        <taxon>Flavobacteriaceae</taxon>
        <taxon>Flavobacterium</taxon>
    </lineage>
</organism>
<protein>
    <recommendedName>
        <fullName evidence="1">Putative membrane protein insertion efficiency factor</fullName>
    </recommendedName>
</protein>
<dbReference type="AlphaFoldDB" id="A0A543G7T4"/>
<name>A0A543G7T4_9FLAO</name>
<comment type="caution">
    <text evidence="2">The sequence shown here is derived from an EMBL/GenBank/DDBJ whole genome shotgun (WGS) entry which is preliminary data.</text>
</comment>
<keyword evidence="1" id="KW-1003">Cell membrane</keyword>
<dbReference type="InterPro" id="IPR002696">
    <property type="entry name" value="Membr_insert_effic_factor_YidD"/>
</dbReference>
<comment type="similarity">
    <text evidence="1">Belongs to the UPF0161 family.</text>
</comment>
<dbReference type="NCBIfam" id="TIGR00278">
    <property type="entry name" value="membrane protein insertion efficiency factor YidD"/>
    <property type="match status" value="1"/>
</dbReference>
<gene>
    <name evidence="2" type="ORF">BC670_3174</name>
</gene>
<dbReference type="PANTHER" id="PTHR33383:SF1">
    <property type="entry name" value="MEMBRANE PROTEIN INSERTION EFFICIENCY FACTOR-RELATED"/>
    <property type="match status" value="1"/>
</dbReference>
<dbReference type="GO" id="GO:0005886">
    <property type="term" value="C:plasma membrane"/>
    <property type="evidence" value="ECO:0007669"/>
    <property type="project" value="UniProtKB-SubCell"/>
</dbReference>
<dbReference type="Proteomes" id="UP000320773">
    <property type="component" value="Unassembled WGS sequence"/>
</dbReference>
<proteinExistence type="inferred from homology"/>
<dbReference type="HAMAP" id="MF_00386">
    <property type="entry name" value="UPF0161_YidD"/>
    <property type="match status" value="1"/>
</dbReference>
<keyword evidence="1" id="KW-0472">Membrane</keyword>
<accession>A0A543G7T4</accession>